<keyword evidence="3" id="KW-1185">Reference proteome</keyword>
<dbReference type="EMBL" id="FNNG01000001">
    <property type="protein sequence ID" value="SDW11305.1"/>
    <property type="molecule type" value="Genomic_DNA"/>
</dbReference>
<proteinExistence type="predicted"/>
<dbReference type="InterPro" id="IPR012454">
    <property type="entry name" value="DUF1659"/>
</dbReference>
<dbReference type="OrthoDB" id="1708274at2"/>
<sequence>MAVVDIKENVRLKLELDGGMEGNKQIIKSKTFSKVKPEVDNENLYEVATSLAGLQNLPLFRVKKLEEIQLKNE</sequence>
<dbReference type="Proteomes" id="UP000198828">
    <property type="component" value="Unassembled WGS sequence"/>
</dbReference>
<reference evidence="2 3" key="1">
    <citation type="submission" date="2016-10" db="EMBL/GenBank/DDBJ databases">
        <authorList>
            <person name="de Groot N.N."/>
        </authorList>
    </citation>
    <scope>NUCLEOTIDE SEQUENCE [LARGE SCALE GENOMIC DNA]</scope>
    <source>
        <strain evidence="2 3">DSM 23310</strain>
    </source>
</reference>
<dbReference type="RefSeq" id="WP_093750013.1">
    <property type="nucleotide sequence ID" value="NZ_BSYN01000001.1"/>
</dbReference>
<feature type="domain" description="DUF1659" evidence="1">
    <location>
        <begin position="2"/>
        <end position="71"/>
    </location>
</feature>
<dbReference type="AlphaFoldDB" id="A0A1H2QVZ9"/>
<evidence type="ECO:0000259" key="1">
    <source>
        <dbReference type="Pfam" id="PF07872"/>
    </source>
</evidence>
<dbReference type="Pfam" id="PF07872">
    <property type="entry name" value="DUF1659"/>
    <property type="match status" value="1"/>
</dbReference>
<evidence type="ECO:0000313" key="2">
    <source>
        <dbReference type="EMBL" id="SDW11305.1"/>
    </source>
</evidence>
<protein>
    <recommendedName>
        <fullName evidence="1">DUF1659 domain-containing protein</fullName>
    </recommendedName>
</protein>
<accession>A0A1H2QVZ9</accession>
<gene>
    <name evidence="2" type="ORF">SAMN05660923_00234</name>
</gene>
<evidence type="ECO:0000313" key="3">
    <source>
        <dbReference type="Proteomes" id="UP000198828"/>
    </source>
</evidence>
<organism evidence="2 3">
    <name type="scientific">Tepidimicrobium xylanilyticum</name>
    <dbReference type="NCBI Taxonomy" id="1123352"/>
    <lineage>
        <taxon>Bacteria</taxon>
        <taxon>Bacillati</taxon>
        <taxon>Bacillota</taxon>
        <taxon>Tissierellia</taxon>
        <taxon>Tissierellales</taxon>
        <taxon>Tepidimicrobiaceae</taxon>
        <taxon>Tepidimicrobium</taxon>
    </lineage>
</organism>
<name>A0A1H2QVZ9_9FIRM</name>